<feature type="binding site" evidence="7">
    <location>
        <position position="111"/>
    </location>
    <ligand>
        <name>Zn(2+)</name>
        <dbReference type="ChEBI" id="CHEBI:29105"/>
        <note>catalytic</note>
    </ligand>
</feature>
<dbReference type="Gene3D" id="3.40.140.10">
    <property type="entry name" value="Cytidine Deaminase, domain 2"/>
    <property type="match status" value="1"/>
</dbReference>
<comment type="caution">
    <text evidence="9">The sequence shown here is derived from an EMBL/GenBank/DDBJ whole genome shotgun (WGS) entry which is preliminary data.</text>
</comment>
<dbReference type="InterPro" id="IPR002125">
    <property type="entry name" value="CMP_dCMP_dom"/>
</dbReference>
<evidence type="ECO:0000259" key="8">
    <source>
        <dbReference type="PROSITE" id="PS51747"/>
    </source>
</evidence>
<evidence type="ECO:0000256" key="7">
    <source>
        <dbReference type="PIRSR" id="PIRSR006019-2"/>
    </source>
</evidence>
<dbReference type="GO" id="GO:0005737">
    <property type="term" value="C:cytoplasm"/>
    <property type="evidence" value="ECO:0007669"/>
    <property type="project" value="TreeGrafter"/>
</dbReference>
<dbReference type="PANTHER" id="PTHR11086">
    <property type="entry name" value="DEOXYCYTIDYLATE DEAMINASE-RELATED"/>
    <property type="match status" value="1"/>
</dbReference>
<feature type="active site" description="Proton donor" evidence="6">
    <location>
        <position position="85"/>
    </location>
</feature>
<evidence type="ECO:0000313" key="9">
    <source>
        <dbReference type="EMBL" id="HGD13386.1"/>
    </source>
</evidence>
<dbReference type="EMBL" id="DTMZ01000107">
    <property type="protein sequence ID" value="HGD13386.1"/>
    <property type="molecule type" value="Genomic_DNA"/>
</dbReference>
<dbReference type="InterPro" id="IPR016473">
    <property type="entry name" value="dCMP_deaminase"/>
</dbReference>
<accession>A0A7V3PTS3</accession>
<name>A0A7V3PTS3_UNCW3</name>
<dbReference type="GO" id="GO:0008270">
    <property type="term" value="F:zinc ion binding"/>
    <property type="evidence" value="ECO:0007669"/>
    <property type="project" value="InterPro"/>
</dbReference>
<keyword evidence="5 7" id="KW-0862">Zinc</keyword>
<feature type="binding site" evidence="7">
    <location>
        <position position="114"/>
    </location>
    <ligand>
        <name>Zn(2+)</name>
        <dbReference type="ChEBI" id="CHEBI:29105"/>
        <note>catalytic</note>
    </ligand>
</feature>
<evidence type="ECO:0000256" key="2">
    <source>
        <dbReference type="ARBA" id="ARBA00006576"/>
    </source>
</evidence>
<dbReference type="CDD" id="cd01286">
    <property type="entry name" value="deoxycytidylate_deaminase"/>
    <property type="match status" value="1"/>
</dbReference>
<comment type="cofactor">
    <cofactor evidence="1 7">
        <name>Zn(2+)</name>
        <dbReference type="ChEBI" id="CHEBI:29105"/>
    </cofactor>
</comment>
<dbReference type="GO" id="GO:0006220">
    <property type="term" value="P:pyrimidine nucleotide metabolic process"/>
    <property type="evidence" value="ECO:0007669"/>
    <property type="project" value="InterPro"/>
</dbReference>
<comment type="similarity">
    <text evidence="2">Belongs to the cytidine and deoxycytidylate deaminase family.</text>
</comment>
<keyword evidence="4" id="KW-0378">Hydrolase</keyword>
<gene>
    <name evidence="9" type="ORF">ENX16_04830</name>
</gene>
<dbReference type="PANTHER" id="PTHR11086:SF18">
    <property type="entry name" value="DEOXYCYTIDYLATE DEAMINASE"/>
    <property type="match status" value="1"/>
</dbReference>
<feature type="binding site" evidence="7">
    <location>
        <position position="83"/>
    </location>
    <ligand>
        <name>Zn(2+)</name>
        <dbReference type="ChEBI" id="CHEBI:29105"/>
        <note>catalytic</note>
    </ligand>
</feature>
<dbReference type="InterPro" id="IPR016193">
    <property type="entry name" value="Cytidine_deaminase-like"/>
</dbReference>
<dbReference type="GO" id="GO:0004132">
    <property type="term" value="F:dCMP deaminase activity"/>
    <property type="evidence" value="ECO:0007669"/>
    <property type="project" value="InterPro"/>
</dbReference>
<sequence>MRKKKVKRKSWDEYFLAIARIVAERSTCLRRKVGAVLVREKRILCTGYNGAPHGVVHCDVAGCLREQLKIPAGERIEICRGIHAEQNTLVQAATFGISVYGATLYCTHAPCITCAKMLINAGVREFVISSEYPDEFARQLVAAAGVKIRKVKIPLEE</sequence>
<evidence type="ECO:0000256" key="1">
    <source>
        <dbReference type="ARBA" id="ARBA00001947"/>
    </source>
</evidence>
<dbReference type="PIRSF" id="PIRSF006019">
    <property type="entry name" value="dCMP_deaminase"/>
    <property type="match status" value="1"/>
</dbReference>
<evidence type="ECO:0000256" key="4">
    <source>
        <dbReference type="ARBA" id="ARBA00022801"/>
    </source>
</evidence>
<dbReference type="InterPro" id="IPR015517">
    <property type="entry name" value="dCMP_deaminase-rel"/>
</dbReference>
<dbReference type="PROSITE" id="PS00903">
    <property type="entry name" value="CYT_DCMP_DEAMINASES_1"/>
    <property type="match status" value="1"/>
</dbReference>
<dbReference type="Pfam" id="PF00383">
    <property type="entry name" value="dCMP_cyt_deam_1"/>
    <property type="match status" value="1"/>
</dbReference>
<reference evidence="9" key="1">
    <citation type="journal article" date="2020" name="mSystems">
        <title>Genome- and Community-Level Interaction Insights into Carbon Utilization and Element Cycling Functions of Hydrothermarchaeota in Hydrothermal Sediment.</title>
        <authorList>
            <person name="Zhou Z."/>
            <person name="Liu Y."/>
            <person name="Xu W."/>
            <person name="Pan J."/>
            <person name="Luo Z.H."/>
            <person name="Li M."/>
        </authorList>
    </citation>
    <scope>NUCLEOTIDE SEQUENCE [LARGE SCALE GENOMIC DNA]</scope>
    <source>
        <strain evidence="9">SpSt-914</strain>
    </source>
</reference>
<evidence type="ECO:0000256" key="3">
    <source>
        <dbReference type="ARBA" id="ARBA00022723"/>
    </source>
</evidence>
<evidence type="ECO:0000256" key="6">
    <source>
        <dbReference type="PIRSR" id="PIRSR006019-1"/>
    </source>
</evidence>
<protein>
    <submittedName>
        <fullName evidence="9">Cytidine deaminase</fullName>
    </submittedName>
</protein>
<evidence type="ECO:0000256" key="5">
    <source>
        <dbReference type="ARBA" id="ARBA00022833"/>
    </source>
</evidence>
<proteinExistence type="inferred from homology"/>
<dbReference type="InterPro" id="IPR035105">
    <property type="entry name" value="Deoxycytidylate_deaminase_dom"/>
</dbReference>
<keyword evidence="3 7" id="KW-0479">Metal-binding</keyword>
<organism evidence="9">
    <name type="scientific">candidate division WOR-3 bacterium</name>
    <dbReference type="NCBI Taxonomy" id="2052148"/>
    <lineage>
        <taxon>Bacteria</taxon>
        <taxon>Bacteria division WOR-3</taxon>
    </lineage>
</organism>
<dbReference type="PROSITE" id="PS51747">
    <property type="entry name" value="CYT_DCMP_DEAMINASES_2"/>
    <property type="match status" value="1"/>
</dbReference>
<dbReference type="SUPFAM" id="SSF53927">
    <property type="entry name" value="Cytidine deaminase-like"/>
    <property type="match status" value="1"/>
</dbReference>
<feature type="domain" description="CMP/dCMP-type deaminase" evidence="8">
    <location>
        <begin position="10"/>
        <end position="140"/>
    </location>
</feature>
<dbReference type="AlphaFoldDB" id="A0A7V3PTS3"/>
<dbReference type="InterPro" id="IPR016192">
    <property type="entry name" value="APOBEC/CMP_deaminase_Zn-bd"/>
</dbReference>